<name>A0A8V1AK20_CHICK</name>
<dbReference type="Proteomes" id="UP000000539">
    <property type="component" value="Chromosome 25"/>
</dbReference>
<sequence>MQGILDKPPGQRNSIKRALSSTLSISSLTFLLLVNSVCPQCRKMTFLHDDCYFPHSYRGLHYSSPFNYRGFGGLYDFWDRYGHDGLYGHWGFCGSRDHYGFGGLNSGHRWLYGDWYGYPSWYGSRHGHHFGSRYGQRYGYWGW</sequence>
<protein>
    <submittedName>
        <fullName evidence="1">Uncharacterized protein</fullName>
    </submittedName>
</protein>
<dbReference type="GeneTree" id="ENSGT00960000189349"/>
<dbReference type="Ensembl" id="ENSGALT00010069816.1">
    <property type="protein sequence ID" value="ENSGALP00010042942.1"/>
    <property type="gene ID" value="ENSGALG00010028862.1"/>
</dbReference>
<organism evidence="1 2">
    <name type="scientific">Gallus gallus</name>
    <name type="common">Chicken</name>
    <dbReference type="NCBI Taxonomy" id="9031"/>
    <lineage>
        <taxon>Eukaryota</taxon>
        <taxon>Metazoa</taxon>
        <taxon>Chordata</taxon>
        <taxon>Craniata</taxon>
        <taxon>Vertebrata</taxon>
        <taxon>Euteleostomi</taxon>
        <taxon>Archelosauria</taxon>
        <taxon>Archosauria</taxon>
        <taxon>Dinosauria</taxon>
        <taxon>Saurischia</taxon>
        <taxon>Theropoda</taxon>
        <taxon>Coelurosauria</taxon>
        <taxon>Aves</taxon>
        <taxon>Neognathae</taxon>
        <taxon>Galloanserae</taxon>
        <taxon>Galliformes</taxon>
        <taxon>Phasianidae</taxon>
        <taxon>Phasianinae</taxon>
        <taxon>Gallus</taxon>
    </lineage>
</organism>
<evidence type="ECO:0000313" key="1">
    <source>
        <dbReference type="Ensembl" id="ENSGALP00010042942.1"/>
    </source>
</evidence>
<proteinExistence type="predicted"/>
<reference evidence="1" key="2">
    <citation type="submission" date="2025-08" db="UniProtKB">
        <authorList>
            <consortium name="Ensembl"/>
        </authorList>
    </citation>
    <scope>IDENTIFICATION</scope>
    <source>
        <strain evidence="1">broiler</strain>
    </source>
</reference>
<evidence type="ECO:0000313" key="2">
    <source>
        <dbReference type="Proteomes" id="UP000000539"/>
    </source>
</evidence>
<gene>
    <name evidence="1" type="primary">LOC107055128</name>
</gene>
<dbReference type="AlphaFoldDB" id="A0A8V1AK20"/>
<dbReference type="OrthoDB" id="9118337at2759"/>
<reference evidence="1" key="3">
    <citation type="submission" date="2025-09" db="UniProtKB">
        <authorList>
            <consortium name="Ensembl"/>
        </authorList>
    </citation>
    <scope>IDENTIFICATION</scope>
    <source>
        <strain evidence="1">broiler</strain>
    </source>
</reference>
<keyword evidence="2" id="KW-1185">Reference proteome</keyword>
<reference evidence="1" key="1">
    <citation type="submission" date="2020-11" db="EMBL/GenBank/DDBJ databases">
        <title>Gallus gallus (Chicken) genome, bGalGal1, GRCg7b, maternal haplotype autosomes + Z &amp; W.</title>
        <authorList>
            <person name="Warren W."/>
            <person name="Formenti G."/>
            <person name="Fedrigo O."/>
            <person name="Haase B."/>
            <person name="Mountcastle J."/>
            <person name="Balacco J."/>
            <person name="Tracey A."/>
            <person name="Schneider V."/>
            <person name="Okimoto R."/>
            <person name="Cheng H."/>
            <person name="Hawken R."/>
            <person name="Howe K."/>
            <person name="Jarvis E.D."/>
        </authorList>
    </citation>
    <scope>NUCLEOTIDE SEQUENCE [LARGE SCALE GENOMIC DNA]</scope>
    <source>
        <strain evidence="1">Broiler</strain>
    </source>
</reference>
<accession>A0A8V1AK20</accession>